<dbReference type="EMBL" id="LAZR01003052">
    <property type="protein sequence ID" value="KKN22529.1"/>
    <property type="molecule type" value="Genomic_DNA"/>
</dbReference>
<reference evidence="2" key="1">
    <citation type="journal article" date="2015" name="Nature">
        <title>Complex archaea that bridge the gap between prokaryotes and eukaryotes.</title>
        <authorList>
            <person name="Spang A."/>
            <person name="Saw J.H."/>
            <person name="Jorgensen S.L."/>
            <person name="Zaremba-Niedzwiedzka K."/>
            <person name="Martijn J."/>
            <person name="Lind A.E."/>
            <person name="van Eijk R."/>
            <person name="Schleper C."/>
            <person name="Guy L."/>
            <person name="Ettema T.J."/>
        </authorList>
    </citation>
    <scope>NUCLEOTIDE SEQUENCE</scope>
</reference>
<evidence type="ECO:0000256" key="1">
    <source>
        <dbReference type="SAM" id="Phobius"/>
    </source>
</evidence>
<organism evidence="2">
    <name type="scientific">marine sediment metagenome</name>
    <dbReference type="NCBI Taxonomy" id="412755"/>
    <lineage>
        <taxon>unclassified sequences</taxon>
        <taxon>metagenomes</taxon>
        <taxon>ecological metagenomes</taxon>
    </lineage>
</organism>
<feature type="transmembrane region" description="Helical" evidence="1">
    <location>
        <begin position="12"/>
        <end position="37"/>
    </location>
</feature>
<feature type="transmembrane region" description="Helical" evidence="1">
    <location>
        <begin position="146"/>
        <end position="164"/>
    </location>
</feature>
<dbReference type="InterPro" id="IPR005625">
    <property type="entry name" value="PepSY-ass_TM"/>
</dbReference>
<evidence type="ECO:0008006" key="3">
    <source>
        <dbReference type="Google" id="ProtNLM"/>
    </source>
</evidence>
<gene>
    <name evidence="2" type="ORF">LCGC14_0914130</name>
</gene>
<comment type="caution">
    <text evidence="2">The sequence shown here is derived from an EMBL/GenBank/DDBJ whole genome shotgun (WGS) entry which is preliminary data.</text>
</comment>
<dbReference type="Pfam" id="PF03929">
    <property type="entry name" value="PepSY_TM"/>
    <property type="match status" value="1"/>
</dbReference>
<dbReference type="AlphaFoldDB" id="A0A0F9NXF3"/>
<evidence type="ECO:0000313" key="2">
    <source>
        <dbReference type="EMBL" id="KKN22529.1"/>
    </source>
</evidence>
<sequence>MFLKLFKKWVFWAHLIIGLIAGLFIFSMSFTGFLLTYERQIVELDEMRFTVNNTYVQQRLSTDDVVDILRKSHPSQSHIYIRWVNREGAAIPAWAGKHSYLLHPYTGDVLREGEGLAADFFHVVTDIHRYLLLHGASQVIGKNINGYANLFFIFLLLSGAYLWLPKRFNRSALKGYLLLAKSYKSSHHRNRQWHLVFGIWCLPVLLVLSLTATLFHFDWANKALYGAFGQSVPEREKHLPVLDLSADKVPYDALFQQAQIHAINNGAADWYSMWLELGDKKHEARFYIDTSIGNRQEYAYSLFLDTRTGDAIKTLKKSDWTRGDQAWGTSRFLHTGEYFGFLGQTLAGLASLLACFLVYTGIVLAWKRLITKR</sequence>
<feature type="transmembrane region" description="Helical" evidence="1">
    <location>
        <begin position="193"/>
        <end position="217"/>
    </location>
</feature>
<proteinExistence type="predicted"/>
<keyword evidence="1" id="KW-0812">Transmembrane</keyword>
<protein>
    <recommendedName>
        <fullName evidence="3">PepSY domain-containing protein</fullName>
    </recommendedName>
</protein>
<keyword evidence="1" id="KW-0472">Membrane</keyword>
<accession>A0A0F9NXF3</accession>
<keyword evidence="1" id="KW-1133">Transmembrane helix</keyword>
<dbReference type="PANTHER" id="PTHR34219">
    <property type="entry name" value="IRON-REGULATED INNER MEMBRANE PROTEIN-RELATED"/>
    <property type="match status" value="1"/>
</dbReference>
<feature type="transmembrane region" description="Helical" evidence="1">
    <location>
        <begin position="341"/>
        <end position="366"/>
    </location>
</feature>
<name>A0A0F9NXF3_9ZZZZ</name>